<keyword evidence="1" id="KW-0812">Transmembrane</keyword>
<sequence length="223" mass="25335">MWWGSKLRELVIILIILMLSFFSYYYVSGIDIDMRGQLAMYQNLLPNVFFSIINAANIFLVIALRVRVEPFLLARLEHKTDWLIMNNVAVFISSALTSFVVTIGLFVAMQMMQGTTDIEPPWVLGGFWFVFQALVMCQTIILLMVTCFPLLNFTMASCLVGVVLFTGSLRSFSATPINEITLINEILAKQSLVIIISKSLIIWGIIFAIMSLAQLRARKREYL</sequence>
<dbReference type="STRING" id="319652.IV80_GL001458"/>
<feature type="transmembrane region" description="Helical" evidence="1">
    <location>
        <begin position="7"/>
        <end position="27"/>
    </location>
</feature>
<protein>
    <submittedName>
        <fullName evidence="2">Uncharacterized protein</fullName>
    </submittedName>
</protein>
<accession>A0A0R2IMC5</accession>
<evidence type="ECO:0000256" key="1">
    <source>
        <dbReference type="SAM" id="Phobius"/>
    </source>
</evidence>
<proteinExistence type="predicted"/>
<evidence type="ECO:0000313" key="3">
    <source>
        <dbReference type="Proteomes" id="UP000051568"/>
    </source>
</evidence>
<keyword evidence="1" id="KW-0472">Membrane</keyword>
<organism evidence="2 3">
    <name type="scientific">Pediococcus cellicola</name>
    <dbReference type="NCBI Taxonomy" id="319652"/>
    <lineage>
        <taxon>Bacteria</taxon>
        <taxon>Bacillati</taxon>
        <taxon>Bacillota</taxon>
        <taxon>Bacilli</taxon>
        <taxon>Lactobacillales</taxon>
        <taxon>Lactobacillaceae</taxon>
        <taxon>Pediococcus</taxon>
    </lineage>
</organism>
<comment type="caution">
    <text evidence="2">The sequence shown here is derived from an EMBL/GenBank/DDBJ whole genome shotgun (WGS) entry which is preliminary data.</text>
</comment>
<feature type="transmembrane region" description="Helical" evidence="1">
    <location>
        <begin position="150"/>
        <end position="172"/>
    </location>
</feature>
<feature type="transmembrane region" description="Helical" evidence="1">
    <location>
        <begin position="87"/>
        <end position="109"/>
    </location>
</feature>
<feature type="transmembrane region" description="Helical" evidence="1">
    <location>
        <begin position="47"/>
        <end position="66"/>
    </location>
</feature>
<feature type="transmembrane region" description="Helical" evidence="1">
    <location>
        <begin position="192"/>
        <end position="213"/>
    </location>
</feature>
<keyword evidence="3" id="KW-1185">Reference proteome</keyword>
<evidence type="ECO:0000313" key="2">
    <source>
        <dbReference type="EMBL" id="KRN66210.1"/>
    </source>
</evidence>
<reference evidence="2 3" key="1">
    <citation type="journal article" date="2015" name="Genome Announc.">
        <title>Expanding the biotechnology potential of lactobacilli through comparative genomics of 213 strains and associated genera.</title>
        <authorList>
            <person name="Sun Z."/>
            <person name="Harris H.M."/>
            <person name="McCann A."/>
            <person name="Guo C."/>
            <person name="Argimon S."/>
            <person name="Zhang W."/>
            <person name="Yang X."/>
            <person name="Jeffery I.B."/>
            <person name="Cooney J.C."/>
            <person name="Kagawa T.F."/>
            <person name="Liu W."/>
            <person name="Song Y."/>
            <person name="Salvetti E."/>
            <person name="Wrobel A."/>
            <person name="Rasinkangas P."/>
            <person name="Parkhill J."/>
            <person name="Rea M.C."/>
            <person name="O'Sullivan O."/>
            <person name="Ritari J."/>
            <person name="Douillard F.P."/>
            <person name="Paul Ross R."/>
            <person name="Yang R."/>
            <person name="Briner A.E."/>
            <person name="Felis G.E."/>
            <person name="de Vos W.M."/>
            <person name="Barrangou R."/>
            <person name="Klaenhammer T.R."/>
            <person name="Caufield P.W."/>
            <person name="Cui Y."/>
            <person name="Zhang H."/>
            <person name="O'Toole P.W."/>
        </authorList>
    </citation>
    <scope>NUCLEOTIDE SEQUENCE [LARGE SCALE GENOMIC DNA]</scope>
    <source>
        <strain evidence="2 3">DSM 17757</strain>
    </source>
</reference>
<gene>
    <name evidence="2" type="ORF">IV80_GL001458</name>
</gene>
<name>A0A0R2IMC5_9LACO</name>
<dbReference type="Proteomes" id="UP000051568">
    <property type="component" value="Unassembled WGS sequence"/>
</dbReference>
<dbReference type="EMBL" id="JQBR01000005">
    <property type="protein sequence ID" value="KRN66210.1"/>
    <property type="molecule type" value="Genomic_DNA"/>
</dbReference>
<keyword evidence="1" id="KW-1133">Transmembrane helix</keyword>
<feature type="transmembrane region" description="Helical" evidence="1">
    <location>
        <begin position="121"/>
        <end position="143"/>
    </location>
</feature>
<dbReference type="PATRIC" id="fig|319652.3.peg.1476"/>
<dbReference type="AlphaFoldDB" id="A0A0R2IMC5"/>